<dbReference type="EMBL" id="BSYO01000029">
    <property type="protein sequence ID" value="GMH25675.1"/>
    <property type="molecule type" value="Genomic_DNA"/>
</dbReference>
<keyword evidence="2" id="KW-1185">Reference proteome</keyword>
<proteinExistence type="predicted"/>
<sequence>MCVTFLSLLSGPAHFILPGISTGVIHLLLHSFLLRLHCMESYGNPFAHVTLKKLYSDLDELIAASPVNSNAAQAFVTHADIALPTQEPLLAVAPEKWIVTIHSLKMMAFSQLPYQSYHPEKSIAGLPHITSVVEIEKVPAETGNLKTECTLYVLYTPPFQPLIEEESTTFLDAPSQLYSSPHSLNLECFLWHDKTDGKNFAKVAWMDICTPKEEGGLLASLWPLMERLSNRLTNLLGLLFKGKYHWPIEFALPLDDIKQNMPSFTAASLHVHRIRRALLFSLVKRCKLNYDPTVIFPCCIFHSEIRPMSQKLWN</sequence>
<comment type="caution">
    <text evidence="1">The sequence shown here is derived from an EMBL/GenBank/DDBJ whole genome shotgun (WGS) entry which is preliminary data.</text>
</comment>
<organism evidence="1 2">
    <name type="scientific">Nepenthes gracilis</name>
    <name type="common">Slender pitcher plant</name>
    <dbReference type="NCBI Taxonomy" id="150966"/>
    <lineage>
        <taxon>Eukaryota</taxon>
        <taxon>Viridiplantae</taxon>
        <taxon>Streptophyta</taxon>
        <taxon>Embryophyta</taxon>
        <taxon>Tracheophyta</taxon>
        <taxon>Spermatophyta</taxon>
        <taxon>Magnoliopsida</taxon>
        <taxon>eudicotyledons</taxon>
        <taxon>Gunneridae</taxon>
        <taxon>Pentapetalae</taxon>
        <taxon>Caryophyllales</taxon>
        <taxon>Nepenthaceae</taxon>
        <taxon>Nepenthes</taxon>
    </lineage>
</organism>
<reference evidence="1" key="1">
    <citation type="submission" date="2023-05" db="EMBL/GenBank/DDBJ databases">
        <title>Nepenthes gracilis genome sequencing.</title>
        <authorList>
            <person name="Fukushima K."/>
        </authorList>
    </citation>
    <scope>NUCLEOTIDE SEQUENCE</scope>
    <source>
        <strain evidence="1">SING2019-196</strain>
    </source>
</reference>
<protein>
    <submittedName>
        <fullName evidence="1">Uncharacterized protein</fullName>
    </submittedName>
</protein>
<dbReference type="AlphaFoldDB" id="A0AAD3T9Z8"/>
<accession>A0AAD3T9Z8</accession>
<evidence type="ECO:0000313" key="2">
    <source>
        <dbReference type="Proteomes" id="UP001279734"/>
    </source>
</evidence>
<gene>
    <name evidence="1" type="ORF">Nepgr_027518</name>
</gene>
<evidence type="ECO:0000313" key="1">
    <source>
        <dbReference type="EMBL" id="GMH25675.1"/>
    </source>
</evidence>
<dbReference type="Proteomes" id="UP001279734">
    <property type="component" value="Unassembled WGS sequence"/>
</dbReference>
<name>A0AAD3T9Z8_NEPGR</name>